<evidence type="ECO:0000256" key="2">
    <source>
        <dbReference type="ARBA" id="ARBA00022840"/>
    </source>
</evidence>
<dbReference type="InterPro" id="IPR050122">
    <property type="entry name" value="RTK"/>
</dbReference>
<dbReference type="SMART" id="SM00219">
    <property type="entry name" value="TyrKc"/>
    <property type="match status" value="1"/>
</dbReference>
<dbReference type="Pfam" id="PF07714">
    <property type="entry name" value="PK_Tyr_Ser-Thr"/>
    <property type="match status" value="1"/>
</dbReference>
<dbReference type="PRINTS" id="PR00109">
    <property type="entry name" value="TYRKINASE"/>
</dbReference>
<dbReference type="GO" id="GO:0005524">
    <property type="term" value="F:ATP binding"/>
    <property type="evidence" value="ECO:0007669"/>
    <property type="project" value="UniProtKB-KW"/>
</dbReference>
<dbReference type="Gene3D" id="1.10.510.10">
    <property type="entry name" value="Transferase(Phosphotransferase) domain 1"/>
    <property type="match status" value="1"/>
</dbReference>
<dbReference type="PROSITE" id="PS00109">
    <property type="entry name" value="PROTEIN_KINASE_TYR"/>
    <property type="match status" value="1"/>
</dbReference>
<dbReference type="GO" id="GO:0007169">
    <property type="term" value="P:cell surface receptor protein tyrosine kinase signaling pathway"/>
    <property type="evidence" value="ECO:0007669"/>
    <property type="project" value="TreeGrafter"/>
</dbReference>
<dbReference type="EMBL" id="JASDAP010000009">
    <property type="protein sequence ID" value="KAK1897412.1"/>
    <property type="molecule type" value="Genomic_DNA"/>
</dbReference>
<keyword evidence="6" id="KW-1185">Reference proteome</keyword>
<dbReference type="GO" id="GO:0004714">
    <property type="term" value="F:transmembrane receptor protein tyrosine kinase activity"/>
    <property type="evidence" value="ECO:0007669"/>
    <property type="project" value="TreeGrafter"/>
</dbReference>
<dbReference type="InterPro" id="IPR001245">
    <property type="entry name" value="Ser-Thr/Tyr_kinase_cat_dom"/>
</dbReference>
<dbReference type="GO" id="GO:0043235">
    <property type="term" value="C:receptor complex"/>
    <property type="evidence" value="ECO:0007669"/>
    <property type="project" value="TreeGrafter"/>
</dbReference>
<evidence type="ECO:0000313" key="5">
    <source>
        <dbReference type="EMBL" id="KAK1897412.1"/>
    </source>
</evidence>
<keyword evidence="1" id="KW-0547">Nucleotide-binding</keyword>
<comment type="caution">
    <text evidence="5">The sequence shown here is derived from an EMBL/GenBank/DDBJ whole genome shotgun (WGS) entry which is preliminary data.</text>
</comment>
<name>A0AAD9FCG9_DISEL</name>
<keyword evidence="2" id="KW-0067">ATP-binding</keyword>
<keyword evidence="5" id="KW-0808">Transferase</keyword>
<evidence type="ECO:0000259" key="4">
    <source>
        <dbReference type="PROSITE" id="PS50011"/>
    </source>
</evidence>
<organism evidence="5 6">
    <name type="scientific">Dissostichus eleginoides</name>
    <name type="common">Patagonian toothfish</name>
    <name type="synonym">Dissostichus amissus</name>
    <dbReference type="NCBI Taxonomy" id="100907"/>
    <lineage>
        <taxon>Eukaryota</taxon>
        <taxon>Metazoa</taxon>
        <taxon>Chordata</taxon>
        <taxon>Craniata</taxon>
        <taxon>Vertebrata</taxon>
        <taxon>Euteleostomi</taxon>
        <taxon>Actinopterygii</taxon>
        <taxon>Neopterygii</taxon>
        <taxon>Teleostei</taxon>
        <taxon>Neoteleostei</taxon>
        <taxon>Acanthomorphata</taxon>
        <taxon>Eupercaria</taxon>
        <taxon>Perciformes</taxon>
        <taxon>Notothenioidei</taxon>
        <taxon>Nototheniidae</taxon>
        <taxon>Dissostichus</taxon>
    </lineage>
</organism>
<dbReference type="PROSITE" id="PS50011">
    <property type="entry name" value="PROTEIN_KINASE_DOM"/>
    <property type="match status" value="1"/>
</dbReference>
<dbReference type="InterPro" id="IPR000719">
    <property type="entry name" value="Prot_kinase_dom"/>
</dbReference>
<evidence type="ECO:0000256" key="1">
    <source>
        <dbReference type="ARBA" id="ARBA00022741"/>
    </source>
</evidence>
<reference evidence="5" key="1">
    <citation type="submission" date="2023-04" db="EMBL/GenBank/DDBJ databases">
        <title>Chromosome-level genome of Chaenocephalus aceratus.</title>
        <authorList>
            <person name="Park H."/>
        </authorList>
    </citation>
    <scope>NUCLEOTIDE SEQUENCE</scope>
    <source>
        <strain evidence="5">DE</strain>
        <tissue evidence="5">Muscle</tissue>
    </source>
</reference>
<dbReference type="Proteomes" id="UP001228049">
    <property type="component" value="Unassembled WGS sequence"/>
</dbReference>
<dbReference type="InterPro" id="IPR020635">
    <property type="entry name" value="Tyr_kinase_cat_dom"/>
</dbReference>
<keyword evidence="3" id="KW-0675">Receptor</keyword>
<gene>
    <name evidence="5" type="ORF">KUDE01_016944</name>
</gene>
<keyword evidence="5" id="KW-0418">Kinase</keyword>
<dbReference type="GO" id="GO:0005886">
    <property type="term" value="C:plasma membrane"/>
    <property type="evidence" value="ECO:0007669"/>
    <property type="project" value="TreeGrafter"/>
</dbReference>
<dbReference type="AlphaFoldDB" id="A0AAD9FCG9"/>
<dbReference type="InterPro" id="IPR011009">
    <property type="entry name" value="Kinase-like_dom_sf"/>
</dbReference>
<sequence length="100" mass="11306">MEYLESKKLIHRDLAARNVLVSDDSVAKVSDFGLTKVVSKAKSDNAKLPVKWTAPEALKKEKFSTKSDVWSYGVLLWEIFSYGRQPYPKMVCVCVCCVQC</sequence>
<evidence type="ECO:0000313" key="6">
    <source>
        <dbReference type="Proteomes" id="UP001228049"/>
    </source>
</evidence>
<feature type="domain" description="Protein kinase" evidence="4">
    <location>
        <begin position="1"/>
        <end position="100"/>
    </location>
</feature>
<dbReference type="PANTHER" id="PTHR24416:SF631">
    <property type="entry name" value="SERINE_THREONINE_TYROSINE KINASE 1"/>
    <property type="match status" value="1"/>
</dbReference>
<dbReference type="PANTHER" id="PTHR24416">
    <property type="entry name" value="TYROSINE-PROTEIN KINASE RECEPTOR"/>
    <property type="match status" value="1"/>
</dbReference>
<protein>
    <submittedName>
        <fullName evidence="5">Megakaryocyte-associated tyrosine-protein kinase</fullName>
    </submittedName>
</protein>
<dbReference type="SUPFAM" id="SSF56112">
    <property type="entry name" value="Protein kinase-like (PK-like)"/>
    <property type="match status" value="1"/>
</dbReference>
<proteinExistence type="predicted"/>
<accession>A0AAD9FCG9</accession>
<dbReference type="InterPro" id="IPR008266">
    <property type="entry name" value="Tyr_kinase_AS"/>
</dbReference>
<evidence type="ECO:0000256" key="3">
    <source>
        <dbReference type="ARBA" id="ARBA00023170"/>
    </source>
</evidence>